<organism evidence="3 4">
    <name type="scientific">Hydrogenoanaerobacterium saccharovorans</name>
    <dbReference type="NCBI Taxonomy" id="474960"/>
    <lineage>
        <taxon>Bacteria</taxon>
        <taxon>Bacillati</taxon>
        <taxon>Bacillota</taxon>
        <taxon>Clostridia</taxon>
        <taxon>Eubacteriales</taxon>
        <taxon>Oscillospiraceae</taxon>
        <taxon>Hydrogenoanaerobacterium</taxon>
    </lineage>
</organism>
<reference evidence="3 4" key="1">
    <citation type="submission" date="2016-10" db="EMBL/GenBank/DDBJ databases">
        <authorList>
            <person name="de Groot N.N."/>
        </authorList>
    </citation>
    <scope>NUCLEOTIDE SEQUENCE [LARGE SCALE GENOMIC DNA]</scope>
    <source>
        <strain evidence="3 4">CGMCC 1.5070</strain>
    </source>
</reference>
<feature type="signal peptide" evidence="2">
    <location>
        <begin position="1"/>
        <end position="21"/>
    </location>
</feature>
<evidence type="ECO:0000256" key="1">
    <source>
        <dbReference type="ARBA" id="ARBA00022729"/>
    </source>
</evidence>
<dbReference type="PROSITE" id="PS51257">
    <property type="entry name" value="PROKAR_LIPOPROTEIN"/>
    <property type="match status" value="1"/>
</dbReference>
<dbReference type="GO" id="GO:0030976">
    <property type="term" value="F:thiamine pyrophosphate binding"/>
    <property type="evidence" value="ECO:0007669"/>
    <property type="project" value="TreeGrafter"/>
</dbReference>
<evidence type="ECO:0000313" key="4">
    <source>
        <dbReference type="Proteomes" id="UP000199158"/>
    </source>
</evidence>
<dbReference type="PIRSF" id="PIRSF002825">
    <property type="entry name" value="CfbpA"/>
    <property type="match status" value="1"/>
</dbReference>
<dbReference type="GO" id="GO:0015888">
    <property type="term" value="P:thiamine transport"/>
    <property type="evidence" value="ECO:0007669"/>
    <property type="project" value="TreeGrafter"/>
</dbReference>
<dbReference type="GO" id="GO:0030288">
    <property type="term" value="C:outer membrane-bounded periplasmic space"/>
    <property type="evidence" value="ECO:0007669"/>
    <property type="project" value="TreeGrafter"/>
</dbReference>
<keyword evidence="1 2" id="KW-0732">Signal</keyword>
<accession>A0A1H8BFT8</accession>
<keyword evidence="4" id="KW-1185">Reference proteome</keyword>
<dbReference type="AlphaFoldDB" id="A0A1H8BFT8"/>
<dbReference type="EMBL" id="FOCG01000001">
    <property type="protein sequence ID" value="SEM81626.1"/>
    <property type="molecule type" value="Genomic_DNA"/>
</dbReference>
<dbReference type="GO" id="GO:0030975">
    <property type="term" value="F:thiamine binding"/>
    <property type="evidence" value="ECO:0007669"/>
    <property type="project" value="TreeGrafter"/>
</dbReference>
<name>A0A1H8BFT8_9FIRM</name>
<gene>
    <name evidence="3" type="ORF">SAMN05216180_1875</name>
</gene>
<dbReference type="PANTHER" id="PTHR30006:SF2">
    <property type="entry name" value="ABC TRANSPORTER SUBSTRATE-BINDING PROTEIN"/>
    <property type="match status" value="1"/>
</dbReference>
<dbReference type="SUPFAM" id="SSF53850">
    <property type="entry name" value="Periplasmic binding protein-like II"/>
    <property type="match status" value="1"/>
</dbReference>
<dbReference type="Gene3D" id="3.40.190.10">
    <property type="entry name" value="Periplasmic binding protein-like II"/>
    <property type="match status" value="2"/>
</dbReference>
<evidence type="ECO:0000313" key="3">
    <source>
        <dbReference type="EMBL" id="SEM81626.1"/>
    </source>
</evidence>
<dbReference type="InterPro" id="IPR026045">
    <property type="entry name" value="Ferric-bd"/>
</dbReference>
<dbReference type="PANTHER" id="PTHR30006">
    <property type="entry name" value="THIAMINE-BINDING PERIPLASMIC PROTEIN-RELATED"/>
    <property type="match status" value="1"/>
</dbReference>
<dbReference type="Proteomes" id="UP000199158">
    <property type="component" value="Unassembled WGS sequence"/>
</dbReference>
<proteinExistence type="predicted"/>
<sequence>MKKLLCAALAMLLVLGLSSCGKNKEEEVPVDMPEKAPINDVLTIYSPLPQELLDAAVAGFEEKTGIKTEVVCDSADALIQQLNTEKDTPKADVLFGAGAEVVHQFKTLFSAYESTESSFIDSKFASKNKLFTPLTPMPIVLMYNKEQTTRAPEGWATLINSSYNGWVAFANPEKSGTSYTALCVMAQTKETGPEYIEKLALNLDGKMLDGISDVYAKVAEGEFAAGITLESSVKKYLDAGYENLIGIAYPKEGTTAALEVSAIVEGAAHKEMAQQFVDYVSGEDFQKTLVQQFGLRTVRTDLSDPDGLTEKKDINFIDYNIEQAVSGRTELLKKFLDAEKKAAPNKEEPPKQ</sequence>
<protein>
    <submittedName>
        <fullName evidence="3">Iron(III) transport system substrate-binding protein</fullName>
    </submittedName>
</protein>
<dbReference type="OrthoDB" id="9791045at2"/>
<dbReference type="STRING" id="474960.SAMN05216180_1875"/>
<dbReference type="RefSeq" id="WP_092753861.1">
    <property type="nucleotide sequence ID" value="NZ_FOCG01000001.1"/>
</dbReference>
<feature type="chain" id="PRO_5038705124" evidence="2">
    <location>
        <begin position="22"/>
        <end position="352"/>
    </location>
</feature>
<dbReference type="Pfam" id="PF13531">
    <property type="entry name" value="SBP_bac_11"/>
    <property type="match status" value="1"/>
</dbReference>
<evidence type="ECO:0000256" key="2">
    <source>
        <dbReference type="SAM" id="SignalP"/>
    </source>
</evidence>